<evidence type="ECO:0000313" key="3">
    <source>
        <dbReference type="EMBL" id="GGM59059.1"/>
    </source>
</evidence>
<dbReference type="AlphaFoldDB" id="A0A8J3C991"/>
<dbReference type="PANTHER" id="PTHR46268">
    <property type="entry name" value="STRESS RESPONSE PROTEIN NHAX"/>
    <property type="match status" value="1"/>
</dbReference>
<sequence>MLPAGSGRRAYHRGVPPSSLGFEIGKVGVGAIVVGIDGTPSSGNAAAWAAGLASRERAQLVLAYVEPVGGAAYWAPSGVAVAAETATELVDELRAELERSLSNSDVAWELLHLRGDPARMLEKVADERRADCIVVGRSRHSGRFLGSVPKTLVTEAVRPVVVVP</sequence>
<organism evidence="3 4">
    <name type="scientific">Longimycelium tulufanense</name>
    <dbReference type="NCBI Taxonomy" id="907463"/>
    <lineage>
        <taxon>Bacteria</taxon>
        <taxon>Bacillati</taxon>
        <taxon>Actinomycetota</taxon>
        <taxon>Actinomycetes</taxon>
        <taxon>Pseudonocardiales</taxon>
        <taxon>Pseudonocardiaceae</taxon>
        <taxon>Longimycelium</taxon>
    </lineage>
</organism>
<evidence type="ECO:0000259" key="2">
    <source>
        <dbReference type="Pfam" id="PF00582"/>
    </source>
</evidence>
<evidence type="ECO:0000256" key="1">
    <source>
        <dbReference type="ARBA" id="ARBA00008791"/>
    </source>
</evidence>
<comment type="similarity">
    <text evidence="1">Belongs to the universal stress protein A family.</text>
</comment>
<dbReference type="EMBL" id="BMMK01000014">
    <property type="protein sequence ID" value="GGM59059.1"/>
    <property type="molecule type" value="Genomic_DNA"/>
</dbReference>
<keyword evidence="4" id="KW-1185">Reference proteome</keyword>
<comment type="caution">
    <text evidence="3">The sequence shown here is derived from an EMBL/GenBank/DDBJ whole genome shotgun (WGS) entry which is preliminary data.</text>
</comment>
<dbReference type="Pfam" id="PF00582">
    <property type="entry name" value="Usp"/>
    <property type="match status" value="1"/>
</dbReference>
<reference evidence="3" key="1">
    <citation type="journal article" date="2014" name="Int. J. Syst. Evol. Microbiol.">
        <title>Complete genome sequence of Corynebacterium casei LMG S-19264T (=DSM 44701T), isolated from a smear-ripened cheese.</title>
        <authorList>
            <consortium name="US DOE Joint Genome Institute (JGI-PGF)"/>
            <person name="Walter F."/>
            <person name="Albersmeier A."/>
            <person name="Kalinowski J."/>
            <person name="Ruckert C."/>
        </authorList>
    </citation>
    <scope>NUCLEOTIDE SEQUENCE</scope>
    <source>
        <strain evidence="3">CGMCC 4.5737</strain>
    </source>
</reference>
<dbReference type="Proteomes" id="UP000637578">
    <property type="component" value="Unassembled WGS sequence"/>
</dbReference>
<dbReference type="InterPro" id="IPR014729">
    <property type="entry name" value="Rossmann-like_a/b/a_fold"/>
</dbReference>
<accession>A0A8J3C991</accession>
<dbReference type="Gene3D" id="3.40.50.620">
    <property type="entry name" value="HUPs"/>
    <property type="match status" value="1"/>
</dbReference>
<name>A0A8J3C991_9PSEU</name>
<dbReference type="PRINTS" id="PR01438">
    <property type="entry name" value="UNVRSLSTRESS"/>
</dbReference>
<dbReference type="SUPFAM" id="SSF52402">
    <property type="entry name" value="Adenine nucleotide alpha hydrolases-like"/>
    <property type="match status" value="1"/>
</dbReference>
<protein>
    <submittedName>
        <fullName evidence="3">Universal stress protein A</fullName>
    </submittedName>
</protein>
<reference evidence="3" key="2">
    <citation type="submission" date="2020-09" db="EMBL/GenBank/DDBJ databases">
        <authorList>
            <person name="Sun Q."/>
            <person name="Zhou Y."/>
        </authorList>
    </citation>
    <scope>NUCLEOTIDE SEQUENCE</scope>
    <source>
        <strain evidence="3">CGMCC 4.5737</strain>
    </source>
</reference>
<feature type="domain" description="UspA" evidence="2">
    <location>
        <begin position="32"/>
        <end position="164"/>
    </location>
</feature>
<dbReference type="CDD" id="cd00293">
    <property type="entry name" value="USP-like"/>
    <property type="match status" value="1"/>
</dbReference>
<gene>
    <name evidence="3" type="ORF">GCM10012275_32750</name>
</gene>
<dbReference type="InterPro" id="IPR006016">
    <property type="entry name" value="UspA"/>
</dbReference>
<dbReference type="PANTHER" id="PTHR46268:SF6">
    <property type="entry name" value="UNIVERSAL STRESS PROTEIN UP12"/>
    <property type="match status" value="1"/>
</dbReference>
<evidence type="ECO:0000313" key="4">
    <source>
        <dbReference type="Proteomes" id="UP000637578"/>
    </source>
</evidence>
<dbReference type="InterPro" id="IPR006015">
    <property type="entry name" value="Universal_stress_UspA"/>
</dbReference>
<proteinExistence type="inferred from homology"/>